<organism evidence="1 2">
    <name type="scientific">Pseudogulbenkiania subflava DSM 22618</name>
    <dbReference type="NCBI Taxonomy" id="1123014"/>
    <lineage>
        <taxon>Bacteria</taxon>
        <taxon>Pseudomonadati</taxon>
        <taxon>Pseudomonadota</taxon>
        <taxon>Betaproteobacteria</taxon>
        <taxon>Neisseriales</taxon>
        <taxon>Chromobacteriaceae</taxon>
        <taxon>Pseudogulbenkiania</taxon>
    </lineage>
</organism>
<evidence type="ECO:0000313" key="2">
    <source>
        <dbReference type="Proteomes" id="UP000192920"/>
    </source>
</evidence>
<evidence type="ECO:0000313" key="1">
    <source>
        <dbReference type="EMBL" id="SMF12709.1"/>
    </source>
</evidence>
<gene>
    <name evidence="1" type="ORF">SAMN02745746_01441</name>
</gene>
<keyword evidence="2" id="KW-1185">Reference proteome</keyword>
<dbReference type="Proteomes" id="UP000192920">
    <property type="component" value="Unassembled WGS sequence"/>
</dbReference>
<name>A0A1Y6BQ74_9NEIS</name>
<dbReference type="AlphaFoldDB" id="A0A1Y6BQ74"/>
<dbReference type="STRING" id="1123014.SAMN02745746_01441"/>
<proteinExistence type="predicted"/>
<accession>A0A1Y6BQ74</accession>
<sequence length="119" mass="13248">MTALCGVIGKSSMNPCDFQEFFSKGERGQIDFLSRSELPPITNPAASCNFNLFFGFFFDGTRNNYNLCQQNEGGSNVARLYDCYPGQVVTGVIGGDKSWPEYPLFYKVYVPGVGRRSSR</sequence>
<protein>
    <submittedName>
        <fullName evidence="1">Uncharacterized protein</fullName>
    </submittedName>
</protein>
<dbReference type="EMBL" id="FXAG01000006">
    <property type="protein sequence ID" value="SMF12709.1"/>
    <property type="molecule type" value="Genomic_DNA"/>
</dbReference>
<reference evidence="2" key="1">
    <citation type="submission" date="2017-04" db="EMBL/GenBank/DDBJ databases">
        <authorList>
            <person name="Varghese N."/>
            <person name="Submissions S."/>
        </authorList>
    </citation>
    <scope>NUCLEOTIDE SEQUENCE [LARGE SCALE GENOMIC DNA]</scope>
    <source>
        <strain evidence="2">DSM 22618</strain>
    </source>
</reference>
<dbReference type="RefSeq" id="WP_085275753.1">
    <property type="nucleotide sequence ID" value="NZ_FXAG01000006.1"/>
</dbReference>